<dbReference type="RefSeq" id="WP_160759330.1">
    <property type="nucleotide sequence ID" value="NZ_BAAADZ010000002.1"/>
</dbReference>
<proteinExistence type="predicted"/>
<evidence type="ECO:0000313" key="2">
    <source>
        <dbReference type="EMBL" id="MBB3775206.1"/>
    </source>
</evidence>
<evidence type="ECO:0000313" key="5">
    <source>
        <dbReference type="Proteomes" id="UP000548685"/>
    </source>
</evidence>
<keyword evidence="1" id="KW-0812">Transmembrane</keyword>
<sequence>MPSQRLSPDLIDLPKGWVPALVRGLRGKCPRCGEAALFRKWLKPVDRCPHCKQDWSVQQADDFPAYIGIFVVGHLLAPVVIAMIGTFGMSAWLTLAIILPVAIVMLLVTLQPTKGGVIGFLWWHGIGAFRQERRAETPKDAE</sequence>
<dbReference type="EMBL" id="JACICE010000001">
    <property type="protein sequence ID" value="MBB3775206.1"/>
    <property type="molecule type" value="Genomic_DNA"/>
</dbReference>
<reference evidence="2 5" key="2">
    <citation type="submission" date="2020-08" db="EMBL/GenBank/DDBJ databases">
        <title>Genomic Encyclopedia of Type Strains, Phase IV (KMG-IV): sequencing the most valuable type-strain genomes for metagenomic binning, comparative biology and taxonomic classification.</title>
        <authorList>
            <person name="Goeker M."/>
        </authorList>
    </citation>
    <scope>NUCLEOTIDE SEQUENCE [LARGE SCALE GENOMIC DNA]</scope>
    <source>
        <strain evidence="2 5">DSM 8510</strain>
    </source>
</reference>
<feature type="transmembrane region" description="Helical" evidence="1">
    <location>
        <begin position="91"/>
        <end position="110"/>
    </location>
</feature>
<reference evidence="3 4" key="1">
    <citation type="submission" date="2019-12" db="EMBL/GenBank/DDBJ databases">
        <title>Genomic-based taxomic classification of the family Erythrobacteraceae.</title>
        <authorList>
            <person name="Xu L."/>
        </authorList>
    </citation>
    <scope>NUCLEOTIDE SEQUENCE [LARGE SCALE GENOMIC DNA]</scope>
    <source>
        <strain evidence="3 4">JCM 10282</strain>
    </source>
</reference>
<protein>
    <submittedName>
        <fullName evidence="3">DUF983 domain-containing protein</fullName>
    </submittedName>
    <submittedName>
        <fullName evidence="2">Uncharacterized protein (DUF983 family)</fullName>
    </submittedName>
</protein>
<dbReference type="Proteomes" id="UP000548685">
    <property type="component" value="Unassembled WGS sequence"/>
</dbReference>
<dbReference type="InterPro" id="IPR009325">
    <property type="entry name" value="DUF983"/>
</dbReference>
<keyword evidence="1" id="KW-0472">Membrane</keyword>
<comment type="caution">
    <text evidence="3">The sequence shown here is derived from an EMBL/GenBank/DDBJ whole genome shotgun (WGS) entry which is preliminary data.</text>
</comment>
<dbReference type="Proteomes" id="UP000430021">
    <property type="component" value="Unassembled WGS sequence"/>
</dbReference>
<gene>
    <name evidence="2" type="ORF">FHS52_001149</name>
    <name evidence="3" type="ORF">GRI59_00905</name>
</gene>
<evidence type="ECO:0000313" key="3">
    <source>
        <dbReference type="EMBL" id="MXP37170.1"/>
    </source>
</evidence>
<dbReference type="AlphaFoldDB" id="A0A6I4UE30"/>
<dbReference type="OrthoDB" id="9799456at2"/>
<name>A0A6I4UE30_9SPHN</name>
<dbReference type="EMBL" id="WTYB01000001">
    <property type="protein sequence ID" value="MXP37170.1"/>
    <property type="molecule type" value="Genomic_DNA"/>
</dbReference>
<accession>A0A6I4UE30</accession>
<dbReference type="Pfam" id="PF06170">
    <property type="entry name" value="DUF983"/>
    <property type="match status" value="1"/>
</dbReference>
<feature type="transmembrane region" description="Helical" evidence="1">
    <location>
        <begin position="63"/>
        <end position="85"/>
    </location>
</feature>
<evidence type="ECO:0000256" key="1">
    <source>
        <dbReference type="SAM" id="Phobius"/>
    </source>
</evidence>
<keyword evidence="5" id="KW-1185">Reference proteome</keyword>
<organism evidence="3 4">
    <name type="scientific">Erythrobacter ramosus</name>
    <dbReference type="NCBI Taxonomy" id="35811"/>
    <lineage>
        <taxon>Bacteria</taxon>
        <taxon>Pseudomonadati</taxon>
        <taxon>Pseudomonadota</taxon>
        <taxon>Alphaproteobacteria</taxon>
        <taxon>Sphingomonadales</taxon>
        <taxon>Erythrobacteraceae</taxon>
        <taxon>Erythrobacter/Porphyrobacter group</taxon>
        <taxon>Erythrobacter</taxon>
    </lineage>
</organism>
<keyword evidence="1" id="KW-1133">Transmembrane helix</keyword>
<evidence type="ECO:0000313" key="4">
    <source>
        <dbReference type="Proteomes" id="UP000430021"/>
    </source>
</evidence>